<comment type="subcellular location">
    <subcellularLocation>
        <location evidence="1">Cell membrane</location>
        <topology evidence="1">Multi-pass membrane protein</topology>
    </subcellularLocation>
</comment>
<protein>
    <submittedName>
        <fullName evidence="7">ABC transporter-like protein</fullName>
    </submittedName>
</protein>
<dbReference type="Pfam" id="PF00664">
    <property type="entry name" value="ABC_membrane"/>
    <property type="match status" value="1"/>
</dbReference>
<evidence type="ECO:0000313" key="7">
    <source>
        <dbReference type="EMBL" id="SEH86022.1"/>
    </source>
</evidence>
<feature type="transmembrane region" description="Helical" evidence="5">
    <location>
        <begin position="189"/>
        <end position="211"/>
    </location>
</feature>
<proteinExistence type="predicted"/>
<dbReference type="STRING" id="235205.BAZSYMB_SCAFFOLD00010_9"/>
<dbReference type="AlphaFoldDB" id="A0A1H6LMU1"/>
<accession>A0A1H6LMU1</accession>
<keyword evidence="2 5" id="KW-0812">Transmembrane</keyword>
<evidence type="ECO:0000256" key="2">
    <source>
        <dbReference type="ARBA" id="ARBA00022692"/>
    </source>
</evidence>
<evidence type="ECO:0000256" key="3">
    <source>
        <dbReference type="ARBA" id="ARBA00022989"/>
    </source>
</evidence>
<dbReference type="InterPro" id="IPR011527">
    <property type="entry name" value="ABC1_TM_dom"/>
</dbReference>
<dbReference type="PROSITE" id="PS50929">
    <property type="entry name" value="ABC_TM1F"/>
    <property type="match status" value="1"/>
</dbReference>
<dbReference type="GO" id="GO:0140359">
    <property type="term" value="F:ABC-type transporter activity"/>
    <property type="evidence" value="ECO:0007669"/>
    <property type="project" value="InterPro"/>
</dbReference>
<dbReference type="GO" id="GO:0005886">
    <property type="term" value="C:plasma membrane"/>
    <property type="evidence" value="ECO:0007669"/>
    <property type="project" value="UniProtKB-SubCell"/>
</dbReference>
<keyword evidence="3 5" id="KW-1133">Transmembrane helix</keyword>
<dbReference type="InterPro" id="IPR036640">
    <property type="entry name" value="ABC1_TM_sf"/>
</dbReference>
<reference evidence="8" key="1">
    <citation type="submission" date="2016-06" db="EMBL/GenBank/DDBJ databases">
        <authorList>
            <person name="Petersen J."/>
            <person name="Sayavedra L."/>
        </authorList>
    </citation>
    <scope>NUCLEOTIDE SEQUENCE [LARGE SCALE GENOMIC DNA]</scope>
    <source>
        <strain evidence="8">BazSymB</strain>
    </source>
</reference>
<gene>
    <name evidence="7" type="ORF">BAZSYMB_SCAFFOLD00010_9</name>
</gene>
<organism evidence="7 8">
    <name type="scientific">Bathymodiolus azoricus thioautotrophic gill symbiont</name>
    <dbReference type="NCBI Taxonomy" id="235205"/>
    <lineage>
        <taxon>Bacteria</taxon>
        <taxon>Pseudomonadati</taxon>
        <taxon>Pseudomonadota</taxon>
        <taxon>Gammaproteobacteria</taxon>
        <taxon>sulfur-oxidizing symbionts</taxon>
    </lineage>
</organism>
<dbReference type="Gene3D" id="1.20.1560.10">
    <property type="entry name" value="ABC transporter type 1, transmembrane domain"/>
    <property type="match status" value="1"/>
</dbReference>
<feature type="domain" description="ABC transmembrane type-1" evidence="6">
    <location>
        <begin position="160"/>
        <end position="303"/>
    </location>
</feature>
<dbReference type="EMBL" id="CVUD02000188">
    <property type="protein sequence ID" value="SEH86022.1"/>
    <property type="molecule type" value="Genomic_DNA"/>
</dbReference>
<sequence>MTTNTNKSNDIKQILLSTLQRLSQMQRSRFDRVELQQVIEDEVKEGLANFSILQNICQALLVHKPKKLKSVDDPSLLPLLIFDNIGKKWGILKTLNSKEQWISEWFSIEQNTWLEVVIEDFNDYEIFSLKLKKKFDANSSRIFQMVKSELIRHKKWLIDASVSGVLINTVAVTSAFYSMQIYDRVVPTGAQQTLLVLTIGILFIVGLEFVAKLVRAGLYEKLIESVDRRLSRDVYKRFLSLRMDQLPKSVGSLASQMRGYESVRNFLSAITTYLIVDVPFVLFYIALILLIGGYLALVPVVFL</sequence>
<feature type="transmembrane region" description="Helical" evidence="5">
    <location>
        <begin position="266"/>
        <end position="297"/>
    </location>
</feature>
<evidence type="ECO:0000256" key="5">
    <source>
        <dbReference type="SAM" id="Phobius"/>
    </source>
</evidence>
<name>A0A1H6LMU1_9GAMM</name>
<dbReference type="Proteomes" id="UP000198559">
    <property type="component" value="Unassembled WGS sequence"/>
</dbReference>
<feature type="transmembrane region" description="Helical" evidence="5">
    <location>
        <begin position="156"/>
        <end position="177"/>
    </location>
</feature>
<evidence type="ECO:0000256" key="1">
    <source>
        <dbReference type="ARBA" id="ARBA00004651"/>
    </source>
</evidence>
<dbReference type="SUPFAM" id="SSF90123">
    <property type="entry name" value="ABC transporter transmembrane region"/>
    <property type="match status" value="1"/>
</dbReference>
<keyword evidence="4 5" id="KW-0472">Membrane</keyword>
<evidence type="ECO:0000313" key="8">
    <source>
        <dbReference type="Proteomes" id="UP000198559"/>
    </source>
</evidence>
<evidence type="ECO:0000259" key="6">
    <source>
        <dbReference type="PROSITE" id="PS50929"/>
    </source>
</evidence>
<evidence type="ECO:0000256" key="4">
    <source>
        <dbReference type="ARBA" id="ARBA00023136"/>
    </source>
</evidence>
<dbReference type="GO" id="GO:0005524">
    <property type="term" value="F:ATP binding"/>
    <property type="evidence" value="ECO:0007669"/>
    <property type="project" value="InterPro"/>
</dbReference>